<protein>
    <submittedName>
        <fullName evidence="2">Uncharacterized protein</fullName>
    </submittedName>
</protein>
<proteinExistence type="predicted"/>
<feature type="region of interest" description="Disordered" evidence="1">
    <location>
        <begin position="27"/>
        <end position="79"/>
    </location>
</feature>
<organism evidence="2 3">
    <name type="scientific">Roseicella aquatilis</name>
    <dbReference type="NCBI Taxonomy" id="2527868"/>
    <lineage>
        <taxon>Bacteria</taxon>
        <taxon>Pseudomonadati</taxon>
        <taxon>Pseudomonadota</taxon>
        <taxon>Alphaproteobacteria</taxon>
        <taxon>Acetobacterales</taxon>
        <taxon>Roseomonadaceae</taxon>
        <taxon>Roseicella</taxon>
    </lineage>
</organism>
<keyword evidence="3" id="KW-1185">Reference proteome</keyword>
<name>A0A4V2WJI9_9PROT</name>
<dbReference type="AlphaFoldDB" id="A0A4V2WJI9"/>
<dbReference type="Proteomes" id="UP000295023">
    <property type="component" value="Unassembled WGS sequence"/>
</dbReference>
<accession>A0A4V2WJI9</accession>
<feature type="compositionally biased region" description="Low complexity" evidence="1">
    <location>
        <begin position="51"/>
        <end position="66"/>
    </location>
</feature>
<evidence type="ECO:0000256" key="1">
    <source>
        <dbReference type="SAM" id="MobiDB-lite"/>
    </source>
</evidence>
<dbReference type="EMBL" id="SKBM01000036">
    <property type="protein sequence ID" value="TCZ53901.1"/>
    <property type="molecule type" value="Genomic_DNA"/>
</dbReference>
<dbReference type="RefSeq" id="WP_132296034.1">
    <property type="nucleotide sequence ID" value="NZ_SKBM01000036.1"/>
</dbReference>
<dbReference type="OrthoDB" id="7271010at2"/>
<evidence type="ECO:0000313" key="2">
    <source>
        <dbReference type="EMBL" id="TCZ53901.1"/>
    </source>
</evidence>
<reference evidence="2 3" key="1">
    <citation type="submission" date="2019-03" db="EMBL/GenBank/DDBJ databases">
        <title>Paracraurococcus aquatilis NE82 genome sequence.</title>
        <authorList>
            <person name="Zhao Y."/>
            <person name="Du Z."/>
        </authorList>
    </citation>
    <scope>NUCLEOTIDE SEQUENCE [LARGE SCALE GENOMIC DNA]</scope>
    <source>
        <strain evidence="2 3">NE82</strain>
    </source>
</reference>
<sequence length="172" mass="18300">MTVSARGRTSLPDIEDELLKARLQPLADRVLPGRVSTGAGDPPSASREGLPAEAAGTATPADAATPHQGATTFHAPDRIPVFRTTGLQETRQVPQPAAGALAAAERVERTRAARGPRKGVEFLLPDRVVQALRVAAAQDGVTMSVKLLEVLRTAGYPVIDEDFVDLRRLPKR</sequence>
<comment type="caution">
    <text evidence="2">The sequence shown here is derived from an EMBL/GenBank/DDBJ whole genome shotgun (WGS) entry which is preliminary data.</text>
</comment>
<evidence type="ECO:0000313" key="3">
    <source>
        <dbReference type="Proteomes" id="UP000295023"/>
    </source>
</evidence>
<gene>
    <name evidence="2" type="ORF">EXY23_24145</name>
</gene>